<dbReference type="Proteomes" id="UP000092462">
    <property type="component" value="Unassembled WGS sequence"/>
</dbReference>
<feature type="binding site" evidence="10">
    <location>
        <position position="62"/>
    </location>
    <ligand>
        <name>K(+)</name>
        <dbReference type="ChEBI" id="CHEBI:29103"/>
    </ligand>
</feature>
<dbReference type="GO" id="GO:0005739">
    <property type="term" value="C:mitochondrion"/>
    <property type="evidence" value="ECO:0007669"/>
    <property type="project" value="TreeGrafter"/>
</dbReference>
<dbReference type="VEuPathDB" id="VectorBase:PPAI009893"/>
<dbReference type="PROSITE" id="PS51385">
    <property type="entry name" value="YJEF_N"/>
    <property type="match status" value="1"/>
</dbReference>
<dbReference type="GO" id="GO:0046872">
    <property type="term" value="F:metal ion binding"/>
    <property type="evidence" value="ECO:0007669"/>
    <property type="project" value="UniProtKB-KW"/>
</dbReference>
<dbReference type="Pfam" id="PF03853">
    <property type="entry name" value="YjeF_N"/>
    <property type="match status" value="1"/>
</dbReference>
<dbReference type="GO" id="GO:0052856">
    <property type="term" value="F:NAD(P)HX epimerase activity"/>
    <property type="evidence" value="ECO:0007669"/>
    <property type="project" value="UniProtKB-UniRule"/>
</dbReference>
<keyword evidence="6" id="KW-0521">NADP</keyword>
<reference evidence="11" key="1">
    <citation type="submission" date="2022-08" db="UniProtKB">
        <authorList>
            <consortium name="EnsemblMetazoa"/>
        </authorList>
    </citation>
    <scope>IDENTIFICATION</scope>
    <source>
        <strain evidence="11">Israel</strain>
    </source>
</reference>
<keyword evidence="9 10" id="KW-0413">Isomerase</keyword>
<dbReference type="AlphaFoldDB" id="A0A1B0GQN3"/>
<comment type="catalytic activity">
    <reaction evidence="1 10">
        <text>(6R)-NADHX = (6S)-NADHX</text>
        <dbReference type="Rhea" id="RHEA:32215"/>
        <dbReference type="ChEBI" id="CHEBI:64074"/>
        <dbReference type="ChEBI" id="CHEBI:64075"/>
        <dbReference type="EC" id="5.1.99.6"/>
    </reaction>
</comment>
<dbReference type="InterPro" id="IPR032976">
    <property type="entry name" value="YJEFN_prot_NAXE-like"/>
</dbReference>
<comment type="function">
    <text evidence="10">Catalyzes the epimerization of the S- and R-forms of NAD(P)HX, a damaged form of NAD(P)H that is a result of enzymatic or heat-dependent hydration. This is a prerequisite for the S-specific NAD(P)H-hydrate dehydratase to allow the repair of both epimers of NAD(P)HX.</text>
</comment>
<dbReference type="EMBL" id="AJVK01007422">
    <property type="status" value="NOT_ANNOTATED_CDS"/>
    <property type="molecule type" value="Genomic_DNA"/>
</dbReference>
<dbReference type="GO" id="GO:0000166">
    <property type="term" value="F:nucleotide binding"/>
    <property type="evidence" value="ECO:0007669"/>
    <property type="project" value="UniProtKB-KW"/>
</dbReference>
<proteinExistence type="inferred from homology"/>
<evidence type="ECO:0000256" key="4">
    <source>
        <dbReference type="ARBA" id="ARBA00022723"/>
    </source>
</evidence>
<name>A0A1B0GQN3_PHLPP</name>
<evidence type="ECO:0000256" key="7">
    <source>
        <dbReference type="ARBA" id="ARBA00022958"/>
    </source>
</evidence>
<organism evidence="11 12">
    <name type="scientific">Phlebotomus papatasi</name>
    <name type="common">Sandfly</name>
    <dbReference type="NCBI Taxonomy" id="29031"/>
    <lineage>
        <taxon>Eukaryota</taxon>
        <taxon>Metazoa</taxon>
        <taxon>Ecdysozoa</taxon>
        <taxon>Arthropoda</taxon>
        <taxon>Hexapoda</taxon>
        <taxon>Insecta</taxon>
        <taxon>Pterygota</taxon>
        <taxon>Neoptera</taxon>
        <taxon>Endopterygota</taxon>
        <taxon>Diptera</taxon>
        <taxon>Nematocera</taxon>
        <taxon>Psychodoidea</taxon>
        <taxon>Psychodidae</taxon>
        <taxon>Phlebotomus</taxon>
        <taxon>Phlebotomus</taxon>
    </lineage>
</organism>
<evidence type="ECO:0000313" key="11">
    <source>
        <dbReference type="EnsemblMetazoa" id="PPAI009893-PA"/>
    </source>
</evidence>
<dbReference type="VEuPathDB" id="VectorBase:PPAPM1_000312"/>
<evidence type="ECO:0000256" key="6">
    <source>
        <dbReference type="ARBA" id="ARBA00022857"/>
    </source>
</evidence>
<dbReference type="HAMAP" id="MF_01966">
    <property type="entry name" value="NADHX_epimerase"/>
    <property type="match status" value="1"/>
</dbReference>
<evidence type="ECO:0000256" key="3">
    <source>
        <dbReference type="ARBA" id="ARBA00012228"/>
    </source>
</evidence>
<comment type="similarity">
    <text evidence="10">Belongs to the NnrE/AIBP family.</text>
</comment>
<keyword evidence="7 10" id="KW-0630">Potassium</keyword>
<feature type="binding site" evidence="10">
    <location>
        <position position="126"/>
    </location>
    <ligand>
        <name>K(+)</name>
        <dbReference type="ChEBI" id="CHEBI:29103"/>
    </ligand>
</feature>
<dbReference type="Gene3D" id="3.40.50.10260">
    <property type="entry name" value="YjeF N-terminal domain"/>
    <property type="match status" value="1"/>
</dbReference>
<evidence type="ECO:0000313" key="12">
    <source>
        <dbReference type="Proteomes" id="UP000092462"/>
    </source>
</evidence>
<comment type="cofactor">
    <cofactor evidence="10">
        <name>K(+)</name>
        <dbReference type="ChEBI" id="CHEBI:29103"/>
    </cofactor>
    <text evidence="10">Binds 1 potassium ion per subunit.</text>
</comment>
<sequence length="230" mass="25664">MKLLSQNEATEIDLKLFNDYKFSVDQLMELAGLSCAHSIAKCYSIDKLKNPNVLICVGPGNNGGDGLVCARHLALMGYNPVIYHPKQTDNMLYKNLTHQCLKMDIEFVENAPSIAEIDNTFSLVVDALFGFSFKPPVRPLFDDIMKSLIETNTPIASIDIPSGWHVENGPLDEMAINPDLLISLTAPKLCSKYFKGQFHYLGGRFIPLSLQKEYNLNLPDYLGTECCVKL</sequence>
<keyword evidence="8 10" id="KW-0520">NAD</keyword>
<dbReference type="NCBIfam" id="TIGR00197">
    <property type="entry name" value="yjeF_nterm"/>
    <property type="match status" value="1"/>
</dbReference>
<dbReference type="InterPro" id="IPR004443">
    <property type="entry name" value="YjeF_N_dom"/>
</dbReference>
<evidence type="ECO:0000256" key="5">
    <source>
        <dbReference type="ARBA" id="ARBA00022741"/>
    </source>
</evidence>
<feature type="binding site" evidence="10">
    <location>
        <begin position="130"/>
        <end position="136"/>
    </location>
    <ligand>
        <name>(6S)-NADPHX</name>
        <dbReference type="ChEBI" id="CHEBI:64076"/>
    </ligand>
</feature>
<evidence type="ECO:0000256" key="9">
    <source>
        <dbReference type="ARBA" id="ARBA00023235"/>
    </source>
</evidence>
<feature type="binding site" evidence="10">
    <location>
        <position position="159"/>
    </location>
    <ligand>
        <name>(6S)-NADPHX</name>
        <dbReference type="ChEBI" id="CHEBI:64076"/>
    </ligand>
</feature>
<dbReference type="PANTHER" id="PTHR13232:SF10">
    <property type="entry name" value="NAD(P)H-HYDRATE EPIMERASE"/>
    <property type="match status" value="1"/>
</dbReference>
<comment type="caution">
    <text evidence="10">Lacks conserved residue(s) required for the propagation of feature annotation.</text>
</comment>
<evidence type="ECO:0000256" key="1">
    <source>
        <dbReference type="ARBA" id="ARBA00000013"/>
    </source>
</evidence>
<evidence type="ECO:0000256" key="2">
    <source>
        <dbReference type="ARBA" id="ARBA00000909"/>
    </source>
</evidence>
<dbReference type="EC" id="5.1.99.6" evidence="3 10"/>
<dbReference type="PANTHER" id="PTHR13232">
    <property type="entry name" value="NAD(P)H-HYDRATE EPIMERASE"/>
    <property type="match status" value="1"/>
</dbReference>
<evidence type="ECO:0000256" key="10">
    <source>
        <dbReference type="HAMAP-Rule" id="MF_03159"/>
    </source>
</evidence>
<protein>
    <recommendedName>
        <fullName evidence="3 10">NAD(P)H-hydrate epimerase</fullName>
        <ecNumber evidence="3 10">5.1.99.6</ecNumber>
    </recommendedName>
    <alternativeName>
        <fullName evidence="10">NAD(P)HX epimerase</fullName>
    </alternativeName>
</protein>
<evidence type="ECO:0000256" key="8">
    <source>
        <dbReference type="ARBA" id="ARBA00023027"/>
    </source>
</evidence>
<feature type="binding site" evidence="10">
    <location>
        <position position="162"/>
    </location>
    <ligand>
        <name>K(+)</name>
        <dbReference type="ChEBI" id="CHEBI:29103"/>
    </ligand>
</feature>
<comment type="catalytic activity">
    <reaction evidence="2 10">
        <text>(6R)-NADPHX = (6S)-NADPHX</text>
        <dbReference type="Rhea" id="RHEA:32227"/>
        <dbReference type="ChEBI" id="CHEBI:64076"/>
        <dbReference type="ChEBI" id="CHEBI:64077"/>
        <dbReference type="EC" id="5.1.99.6"/>
    </reaction>
</comment>
<keyword evidence="4 10" id="KW-0479">Metal-binding</keyword>
<keyword evidence="5 10" id="KW-0547">Nucleotide-binding</keyword>
<dbReference type="EnsemblMetazoa" id="PPAI009893-RA">
    <property type="protein sequence ID" value="PPAI009893-PA"/>
    <property type="gene ID" value="PPAI009893"/>
</dbReference>
<dbReference type="SUPFAM" id="SSF64153">
    <property type="entry name" value="YjeF N-terminal domain-like"/>
    <property type="match status" value="1"/>
</dbReference>
<dbReference type="InterPro" id="IPR036652">
    <property type="entry name" value="YjeF_N_dom_sf"/>
</dbReference>
<feature type="binding site" evidence="10">
    <location>
        <begin position="61"/>
        <end position="65"/>
    </location>
    <ligand>
        <name>(6S)-NADPHX</name>
        <dbReference type="ChEBI" id="CHEBI:64076"/>
    </ligand>
</feature>
<keyword evidence="12" id="KW-1185">Reference proteome</keyword>
<accession>A0A1B0GQN3</accession>